<dbReference type="RefSeq" id="WP_015725847.1">
    <property type="nucleotide sequence ID" value="NC_014972.1"/>
</dbReference>
<dbReference type="InterPro" id="IPR010099">
    <property type="entry name" value="SDR39U1"/>
</dbReference>
<comment type="similarity">
    <text evidence="1">Belongs to the ribosome association toxin RatA family.</text>
</comment>
<dbReference type="CDD" id="cd07820">
    <property type="entry name" value="SRPBCC_3"/>
    <property type="match status" value="1"/>
</dbReference>
<dbReference type="InterPro" id="IPR005031">
    <property type="entry name" value="COQ10_START"/>
</dbReference>
<dbReference type="EMBL" id="CP002364">
    <property type="protein sequence ID" value="ADW19323.1"/>
    <property type="molecule type" value="Genomic_DNA"/>
</dbReference>
<feature type="domain" description="NAD-dependent epimerase/dehydratase" evidence="3">
    <location>
        <begin position="161"/>
        <end position="371"/>
    </location>
</feature>
<evidence type="ECO:0000313" key="7">
    <source>
        <dbReference type="Proteomes" id="UP000006365"/>
    </source>
</evidence>
<evidence type="ECO:0000259" key="5">
    <source>
        <dbReference type="Pfam" id="PF08338"/>
    </source>
</evidence>
<dbReference type="InterPro" id="IPR023393">
    <property type="entry name" value="START-like_dom_sf"/>
</dbReference>
<evidence type="ECO:0000259" key="3">
    <source>
        <dbReference type="Pfam" id="PF01370"/>
    </source>
</evidence>
<dbReference type="InterPro" id="IPR013549">
    <property type="entry name" value="DUF1731"/>
</dbReference>
<sequence>MAEHRFTYASHFPCTARELYDWHARPGALERLIPPWESTRVLERTGSLDPGGRVVLAMHAGPVPYRWHARHINNVPGQMFRDVQERGPFARWTHTHRFIDTANGALLEDRIDYALPGQALLPGFTATRVDQTLERVFRYRHATLRDDLLLHQRCSARPLRVLISGASGVLGSALRPLLTTGGHEVWTLVRRRPDRSRGEIHWNPEDGQLNLTGLPAFDGVIHLAGDNIGEGRWTTDKKRRVVDSRVQGTGLIARTIAALPVRPKVLLSASAVGFYGNCLDCCMREEAPAGADFISDVCALWEQSARPAEEAGIRTVFMRIGVVLSPRGGALRRLLATSPLGFCRRFGSGEQYISWIGINDMVGAVLHALSCDSLIGPVNIAAPRPVTNALLLQTLARVMHRPLLPPLPAGLLHTLYGQMATEVLLGGCRVSTDKLQRSGYLFRHADLETALRHLLGRCTDTARSARP</sequence>
<dbReference type="InterPro" id="IPR036291">
    <property type="entry name" value="NAD(P)-bd_dom_sf"/>
</dbReference>
<dbReference type="Pfam" id="PF08338">
    <property type="entry name" value="DUF1731"/>
    <property type="match status" value="1"/>
</dbReference>
<evidence type="ECO:0000256" key="2">
    <source>
        <dbReference type="ARBA" id="ARBA00009353"/>
    </source>
</evidence>
<gene>
    <name evidence="6" type="ordered locus">Despr_3195</name>
</gene>
<dbReference type="KEGG" id="dpr:Despr_3195"/>
<feature type="domain" description="Coenzyme Q-binding protein COQ10 START" evidence="4">
    <location>
        <begin position="15"/>
        <end position="135"/>
    </location>
</feature>
<dbReference type="InterPro" id="IPR001509">
    <property type="entry name" value="Epimerase_deHydtase"/>
</dbReference>
<dbReference type="Gene3D" id="3.30.530.20">
    <property type="match status" value="1"/>
</dbReference>
<organism evidence="6 7">
    <name type="scientific">Desulfobulbus propionicus (strain ATCC 33891 / DSM 2032 / VKM B-1956 / 1pr3)</name>
    <dbReference type="NCBI Taxonomy" id="577650"/>
    <lineage>
        <taxon>Bacteria</taxon>
        <taxon>Pseudomonadati</taxon>
        <taxon>Thermodesulfobacteriota</taxon>
        <taxon>Desulfobulbia</taxon>
        <taxon>Desulfobulbales</taxon>
        <taxon>Desulfobulbaceae</taxon>
        <taxon>Desulfobulbus</taxon>
    </lineage>
</organism>
<dbReference type="SUPFAM" id="SSF55961">
    <property type="entry name" value="Bet v1-like"/>
    <property type="match status" value="1"/>
</dbReference>
<proteinExistence type="inferred from homology"/>
<evidence type="ECO:0000256" key="1">
    <source>
        <dbReference type="ARBA" id="ARBA00008918"/>
    </source>
</evidence>
<dbReference type="NCBIfam" id="TIGR01777">
    <property type="entry name" value="yfcH"/>
    <property type="match status" value="1"/>
</dbReference>
<accession>A0A7U3YPS9</accession>
<protein>
    <submittedName>
        <fullName evidence="6">Uncharacterized protein</fullName>
    </submittedName>
</protein>
<evidence type="ECO:0000313" key="6">
    <source>
        <dbReference type="EMBL" id="ADW19323.1"/>
    </source>
</evidence>
<dbReference type="PANTHER" id="PTHR11092:SF0">
    <property type="entry name" value="EPIMERASE FAMILY PROTEIN SDR39U1"/>
    <property type="match status" value="1"/>
</dbReference>
<dbReference type="PANTHER" id="PTHR11092">
    <property type="entry name" value="SUGAR NUCLEOTIDE EPIMERASE RELATED"/>
    <property type="match status" value="1"/>
</dbReference>
<dbReference type="SUPFAM" id="SSF51735">
    <property type="entry name" value="NAD(P)-binding Rossmann-fold domains"/>
    <property type="match status" value="1"/>
</dbReference>
<name>A0A7U3YPS9_DESPD</name>
<keyword evidence="7" id="KW-1185">Reference proteome</keyword>
<dbReference type="Proteomes" id="UP000006365">
    <property type="component" value="Chromosome"/>
</dbReference>
<dbReference type="Gene3D" id="3.40.50.720">
    <property type="entry name" value="NAD(P)-binding Rossmann-like Domain"/>
    <property type="match status" value="1"/>
</dbReference>
<dbReference type="Pfam" id="PF01370">
    <property type="entry name" value="Epimerase"/>
    <property type="match status" value="1"/>
</dbReference>
<dbReference type="AlphaFoldDB" id="A0A7U3YPS9"/>
<dbReference type="Pfam" id="PF03364">
    <property type="entry name" value="Polyketide_cyc"/>
    <property type="match status" value="1"/>
</dbReference>
<comment type="similarity">
    <text evidence="2">Belongs to the NAD(P)-dependent epimerase/dehydratase family. SDR39U1 subfamily.</text>
</comment>
<reference evidence="6 7" key="1">
    <citation type="journal article" date="2011" name="Stand. Genomic Sci.">
        <title>Complete genome sequence of Desulfobulbus propionicus type strain (1pr3).</title>
        <authorList>
            <person name="Pagani I."/>
            <person name="Lapidus A."/>
            <person name="Nolan M."/>
            <person name="Lucas S."/>
            <person name="Hammon N."/>
            <person name="Deshpande S."/>
            <person name="Cheng J.F."/>
            <person name="Chertkov O."/>
            <person name="Davenport K."/>
            <person name="Tapia R."/>
            <person name="Han C."/>
            <person name="Goodwin L."/>
            <person name="Pitluck S."/>
            <person name="Liolios K."/>
            <person name="Mavromatis K."/>
            <person name="Ivanova N."/>
            <person name="Mikhailova N."/>
            <person name="Pati A."/>
            <person name="Chen A."/>
            <person name="Palaniappan K."/>
            <person name="Land M."/>
            <person name="Hauser L."/>
            <person name="Chang Y.J."/>
            <person name="Jeffries C.D."/>
            <person name="Detter J.C."/>
            <person name="Brambilla E."/>
            <person name="Kannan K.P."/>
            <person name="Djao O.D."/>
            <person name="Rohde M."/>
            <person name="Pukall R."/>
            <person name="Spring S."/>
            <person name="Goker M."/>
            <person name="Sikorski J."/>
            <person name="Woyke T."/>
            <person name="Bristow J."/>
            <person name="Eisen J.A."/>
            <person name="Markowitz V."/>
            <person name="Hugenholtz P."/>
            <person name="Kyrpides N.C."/>
            <person name="Klenk H.P."/>
        </authorList>
    </citation>
    <scope>NUCLEOTIDE SEQUENCE [LARGE SCALE GENOMIC DNA]</scope>
    <source>
        <strain evidence="7">ATCC 33891 / DSM 2032 / 1pr3</strain>
    </source>
</reference>
<evidence type="ECO:0000259" key="4">
    <source>
        <dbReference type="Pfam" id="PF03364"/>
    </source>
</evidence>
<feature type="domain" description="DUF1731" evidence="5">
    <location>
        <begin position="408"/>
        <end position="454"/>
    </location>
</feature>